<dbReference type="InterPro" id="IPR028909">
    <property type="entry name" value="bL21-like"/>
</dbReference>
<gene>
    <name evidence="3" type="primary">Mrpl21</name>
    <name evidence="3" type="ORF">NOTJUL_R05007</name>
</gene>
<dbReference type="GO" id="GO:0003735">
    <property type="term" value="F:structural constituent of ribosome"/>
    <property type="evidence" value="ECO:0007669"/>
    <property type="project" value="TreeGrafter"/>
</dbReference>
<dbReference type="AlphaFoldDB" id="A0A7K7W8P8"/>
<dbReference type="PANTHER" id="PTHR21349">
    <property type="entry name" value="50S RIBOSOMAL PROTEIN L21"/>
    <property type="match status" value="1"/>
</dbReference>
<proteinExistence type="inferred from homology"/>
<keyword evidence="4" id="KW-1185">Reference proteome</keyword>
<dbReference type="InterPro" id="IPR036164">
    <property type="entry name" value="bL21-like_sf"/>
</dbReference>
<dbReference type="Pfam" id="PF00829">
    <property type="entry name" value="Ribosomal_L21p"/>
    <property type="match status" value="1"/>
</dbReference>
<dbReference type="OrthoDB" id="5994at2759"/>
<dbReference type="SUPFAM" id="SSF141091">
    <property type="entry name" value="L21p-like"/>
    <property type="match status" value="1"/>
</dbReference>
<evidence type="ECO:0000313" key="4">
    <source>
        <dbReference type="Proteomes" id="UP000531559"/>
    </source>
</evidence>
<evidence type="ECO:0000256" key="2">
    <source>
        <dbReference type="ARBA" id="ARBA00044129"/>
    </source>
</evidence>
<comment type="caution">
    <text evidence="3">The sequence shown here is derived from an EMBL/GenBank/DDBJ whole genome shotgun (WGS) entry which is preliminary data.</text>
</comment>
<feature type="non-terminal residue" evidence="3">
    <location>
        <position position="57"/>
    </location>
</feature>
<dbReference type="GO" id="GO:0005762">
    <property type="term" value="C:mitochondrial large ribosomal subunit"/>
    <property type="evidence" value="ECO:0007669"/>
    <property type="project" value="TreeGrafter"/>
</dbReference>
<protein>
    <recommendedName>
        <fullName evidence="2">Large ribosomal subunit protein bL21m</fullName>
    </recommendedName>
</protein>
<reference evidence="3 4" key="1">
    <citation type="submission" date="2019-09" db="EMBL/GenBank/DDBJ databases">
        <title>Bird 10,000 Genomes (B10K) Project - Family phase.</title>
        <authorList>
            <person name="Zhang G."/>
        </authorList>
    </citation>
    <scope>NUCLEOTIDE SEQUENCE [LARGE SCALE GENOMIC DNA]</scope>
    <source>
        <strain evidence="3">B10K-MSB-01</strain>
    </source>
</reference>
<dbReference type="Proteomes" id="UP000531559">
    <property type="component" value="Unassembled WGS sequence"/>
</dbReference>
<comment type="similarity">
    <text evidence="1">Belongs to the bacterial ribosomal protein bL21 family.</text>
</comment>
<name>A0A7K7W8P8_9AVES</name>
<dbReference type="PANTHER" id="PTHR21349:SF0">
    <property type="entry name" value="LARGE RIBOSOMAL SUBUNIT PROTEIN BL21M"/>
    <property type="match status" value="1"/>
</dbReference>
<sequence length="57" mass="6908">LRKELVRVEATVIEKTESWPKINMRFRKRRNYQKKKIITNPQTVLRINTIDIFPALL</sequence>
<organism evidence="3 4">
    <name type="scientific">Nothocercus julius</name>
    <dbReference type="NCBI Taxonomy" id="2585813"/>
    <lineage>
        <taxon>Eukaryota</taxon>
        <taxon>Metazoa</taxon>
        <taxon>Chordata</taxon>
        <taxon>Craniata</taxon>
        <taxon>Vertebrata</taxon>
        <taxon>Euteleostomi</taxon>
        <taxon>Archelosauria</taxon>
        <taxon>Archosauria</taxon>
        <taxon>Dinosauria</taxon>
        <taxon>Saurischia</taxon>
        <taxon>Theropoda</taxon>
        <taxon>Coelurosauria</taxon>
        <taxon>Aves</taxon>
        <taxon>Palaeognathae</taxon>
        <taxon>Tinamiformes</taxon>
        <taxon>Tinamidae</taxon>
        <taxon>Nothocercus</taxon>
    </lineage>
</organism>
<evidence type="ECO:0000256" key="1">
    <source>
        <dbReference type="ARBA" id="ARBA00008563"/>
    </source>
</evidence>
<dbReference type="EMBL" id="VZSV01000058">
    <property type="protein sequence ID" value="NXA49304.1"/>
    <property type="molecule type" value="Genomic_DNA"/>
</dbReference>
<feature type="non-terminal residue" evidence="3">
    <location>
        <position position="1"/>
    </location>
</feature>
<evidence type="ECO:0000313" key="3">
    <source>
        <dbReference type="EMBL" id="NXA49304.1"/>
    </source>
</evidence>
<accession>A0A7K7W8P8</accession>